<proteinExistence type="predicted"/>
<keyword evidence="4" id="KW-1185">Reference proteome</keyword>
<organism evidence="3 4">
    <name type="scientific">Kroppenstedtia eburnea</name>
    <dbReference type="NCBI Taxonomy" id="714067"/>
    <lineage>
        <taxon>Bacteria</taxon>
        <taxon>Bacillati</taxon>
        <taxon>Bacillota</taxon>
        <taxon>Bacilli</taxon>
        <taxon>Bacillales</taxon>
        <taxon>Thermoactinomycetaceae</taxon>
        <taxon>Kroppenstedtia</taxon>
    </lineage>
</organism>
<reference evidence="4" key="1">
    <citation type="submission" date="2017-01" db="EMBL/GenBank/DDBJ databases">
        <authorList>
            <person name="Varghese N."/>
            <person name="Submissions S."/>
        </authorList>
    </citation>
    <scope>NUCLEOTIDE SEQUENCE [LARGE SCALE GENOMIC DNA]</scope>
    <source>
        <strain evidence="4">DSM 45196</strain>
    </source>
</reference>
<dbReference type="OrthoDB" id="8115576at2"/>
<gene>
    <name evidence="3" type="ORF">SAMN05421790_10271</name>
</gene>
<dbReference type="InterPro" id="IPR010982">
    <property type="entry name" value="Lambda_DNA-bd_dom_sf"/>
</dbReference>
<dbReference type="PANTHER" id="PTHR46558:SF14">
    <property type="entry name" value="HTH-TYPE TRANSCRIPTIONAL REGULATOR ANSR"/>
    <property type="match status" value="1"/>
</dbReference>
<dbReference type="InterPro" id="IPR001387">
    <property type="entry name" value="Cro/C1-type_HTH"/>
</dbReference>
<evidence type="ECO:0000256" key="1">
    <source>
        <dbReference type="ARBA" id="ARBA00023125"/>
    </source>
</evidence>
<keyword evidence="1" id="KW-0238">DNA-binding</keyword>
<dbReference type="PROSITE" id="PS50943">
    <property type="entry name" value="HTH_CROC1"/>
    <property type="match status" value="1"/>
</dbReference>
<name>A0A1N7JGN1_9BACL</name>
<dbReference type="Gene3D" id="1.10.260.40">
    <property type="entry name" value="lambda repressor-like DNA-binding domains"/>
    <property type="match status" value="1"/>
</dbReference>
<feature type="domain" description="HTH cro/C1-type" evidence="2">
    <location>
        <begin position="6"/>
        <end position="60"/>
    </location>
</feature>
<evidence type="ECO:0000313" key="3">
    <source>
        <dbReference type="EMBL" id="SIS48469.1"/>
    </source>
</evidence>
<sequence>MIGKRLAYLRKQKNLSMQEIANRLGIAKSTYAGYESDYRQPSLEVINKIADFFDVSTDYLLGRTNVPSQFETEAAHRTDDPMDDLPQQAREDIEKFKEFIRQKYGIE</sequence>
<dbReference type="SMART" id="SM00530">
    <property type="entry name" value="HTH_XRE"/>
    <property type="match status" value="1"/>
</dbReference>
<evidence type="ECO:0000313" key="4">
    <source>
        <dbReference type="Proteomes" id="UP000186795"/>
    </source>
</evidence>
<dbReference type="GO" id="GO:0003677">
    <property type="term" value="F:DNA binding"/>
    <property type="evidence" value="ECO:0007669"/>
    <property type="project" value="UniProtKB-KW"/>
</dbReference>
<dbReference type="PANTHER" id="PTHR46558">
    <property type="entry name" value="TRACRIPTIONAL REGULATORY PROTEIN-RELATED-RELATED"/>
    <property type="match status" value="1"/>
</dbReference>
<dbReference type="AlphaFoldDB" id="A0A1N7JGN1"/>
<dbReference type="CDD" id="cd00093">
    <property type="entry name" value="HTH_XRE"/>
    <property type="match status" value="1"/>
</dbReference>
<dbReference type="EMBL" id="FTOD01000002">
    <property type="protein sequence ID" value="SIS48469.1"/>
    <property type="molecule type" value="Genomic_DNA"/>
</dbReference>
<dbReference type="Proteomes" id="UP000186795">
    <property type="component" value="Unassembled WGS sequence"/>
</dbReference>
<dbReference type="SUPFAM" id="SSF47413">
    <property type="entry name" value="lambda repressor-like DNA-binding domains"/>
    <property type="match status" value="1"/>
</dbReference>
<dbReference type="RefSeq" id="WP_076523637.1">
    <property type="nucleotide sequence ID" value="NZ_CP048103.1"/>
</dbReference>
<protein>
    <submittedName>
        <fullName evidence="3">Transcriptional regulator, contains XRE-family HTH domain</fullName>
    </submittedName>
</protein>
<dbReference type="Pfam" id="PF01381">
    <property type="entry name" value="HTH_3"/>
    <property type="match status" value="1"/>
</dbReference>
<accession>A0A1N7JGN1</accession>
<evidence type="ECO:0000259" key="2">
    <source>
        <dbReference type="PROSITE" id="PS50943"/>
    </source>
</evidence>